<gene>
    <name evidence="1" type="ORF">A2V69_00860</name>
</gene>
<evidence type="ECO:0000313" key="1">
    <source>
        <dbReference type="EMBL" id="OGZ32618.1"/>
    </source>
</evidence>
<dbReference type="EMBL" id="MHMT01000016">
    <property type="protein sequence ID" value="OGZ32618.1"/>
    <property type="molecule type" value="Genomic_DNA"/>
</dbReference>
<organism evidence="1 2">
    <name type="scientific">Candidatus Portnoybacteria bacterium RBG_13_40_8</name>
    <dbReference type="NCBI Taxonomy" id="1801990"/>
    <lineage>
        <taxon>Bacteria</taxon>
        <taxon>Candidatus Portnoyibacteriota</taxon>
    </lineage>
</organism>
<sequence>MLSKTLEKIKGFPKNKQGQRSKIVITNLLKTLQNPEFIQELRWKLEMVRGLKQLKLDIEDKKRKSLTELPHELRGSVLKND</sequence>
<evidence type="ECO:0000313" key="2">
    <source>
        <dbReference type="Proteomes" id="UP000177810"/>
    </source>
</evidence>
<proteinExistence type="predicted"/>
<dbReference type="Proteomes" id="UP000177810">
    <property type="component" value="Unassembled WGS sequence"/>
</dbReference>
<comment type="caution">
    <text evidence="1">The sequence shown here is derived from an EMBL/GenBank/DDBJ whole genome shotgun (WGS) entry which is preliminary data.</text>
</comment>
<reference evidence="1 2" key="1">
    <citation type="journal article" date="2016" name="Nat. Commun.">
        <title>Thousands of microbial genomes shed light on interconnected biogeochemical processes in an aquifer system.</title>
        <authorList>
            <person name="Anantharaman K."/>
            <person name="Brown C.T."/>
            <person name="Hug L.A."/>
            <person name="Sharon I."/>
            <person name="Castelle C.J."/>
            <person name="Probst A.J."/>
            <person name="Thomas B.C."/>
            <person name="Singh A."/>
            <person name="Wilkins M.J."/>
            <person name="Karaoz U."/>
            <person name="Brodie E.L."/>
            <person name="Williams K.H."/>
            <person name="Hubbard S.S."/>
            <person name="Banfield J.F."/>
        </authorList>
    </citation>
    <scope>NUCLEOTIDE SEQUENCE [LARGE SCALE GENOMIC DNA]</scope>
</reference>
<name>A0A1G2F4U1_9BACT</name>
<protein>
    <submittedName>
        <fullName evidence="1">Uncharacterized protein</fullName>
    </submittedName>
</protein>
<accession>A0A1G2F4U1</accession>
<dbReference type="AlphaFoldDB" id="A0A1G2F4U1"/>